<dbReference type="GO" id="GO:0043565">
    <property type="term" value="F:sequence-specific DNA binding"/>
    <property type="evidence" value="ECO:0007669"/>
    <property type="project" value="TreeGrafter"/>
</dbReference>
<proteinExistence type="predicted"/>
<dbReference type="InterPro" id="IPR052715">
    <property type="entry name" value="RAYT_transposase"/>
</dbReference>
<protein>
    <recommendedName>
        <fullName evidence="1">Transposase IS200-like domain-containing protein</fullName>
    </recommendedName>
</protein>
<gene>
    <name evidence="2" type="ORF">PA905_32440</name>
</gene>
<evidence type="ECO:0000313" key="3">
    <source>
        <dbReference type="Proteomes" id="UP000299794"/>
    </source>
</evidence>
<dbReference type="GO" id="GO:0004803">
    <property type="term" value="F:transposase activity"/>
    <property type="evidence" value="ECO:0007669"/>
    <property type="project" value="InterPro"/>
</dbReference>
<name>A0A479ZWT1_PLAAG</name>
<feature type="domain" description="Transposase IS200-like" evidence="1">
    <location>
        <begin position="68"/>
        <end position="183"/>
    </location>
</feature>
<evidence type="ECO:0000313" key="2">
    <source>
        <dbReference type="EMBL" id="GCL34314.1"/>
    </source>
</evidence>
<dbReference type="Gene3D" id="3.30.70.1290">
    <property type="entry name" value="Transposase IS200-like"/>
    <property type="match status" value="1"/>
</dbReference>
<organism evidence="2 3">
    <name type="scientific">Planktothrix agardhii CCAP 1459/11A</name>
    <dbReference type="NCBI Taxonomy" id="282420"/>
    <lineage>
        <taxon>Bacteria</taxon>
        <taxon>Bacillati</taxon>
        <taxon>Cyanobacteriota</taxon>
        <taxon>Cyanophyceae</taxon>
        <taxon>Oscillatoriophycideae</taxon>
        <taxon>Oscillatoriales</taxon>
        <taxon>Microcoleaceae</taxon>
        <taxon>Planktothrix</taxon>
    </lineage>
</organism>
<dbReference type="NCBIfam" id="NF047646">
    <property type="entry name" value="REP_Tyr_transpos"/>
    <property type="match status" value="1"/>
</dbReference>
<sequence>MMSGVKIIVVSPLGLNLLKLINIGESPSGLTTFMMYEYRKLTPEQRKELVKQRLAKGFPPHSPPHPIQIEAFYLLTVACYEHQPYISTPHRRQELLNLIFEQFINAGFDIRAWIILPNHYHLLVYVDKFPELSRLFNIIHGRTSRYWNLEDQVTKRKIWYSFSDRMIRNDNHYYQTLNYLHFNPVKHDYVPSPYDWEESSVHWYIEHYGREWLRDAWVQYPVKDYGKDWDD</sequence>
<dbReference type="Pfam" id="PF01797">
    <property type="entry name" value="Y1_Tnp"/>
    <property type="match status" value="1"/>
</dbReference>
<dbReference type="GO" id="GO:0006313">
    <property type="term" value="P:DNA transposition"/>
    <property type="evidence" value="ECO:0007669"/>
    <property type="project" value="InterPro"/>
</dbReference>
<dbReference type="InterPro" id="IPR002686">
    <property type="entry name" value="Transposase_17"/>
</dbReference>
<evidence type="ECO:0000259" key="1">
    <source>
        <dbReference type="SMART" id="SM01321"/>
    </source>
</evidence>
<dbReference type="InterPro" id="IPR036515">
    <property type="entry name" value="Transposase_17_sf"/>
</dbReference>
<dbReference type="PANTHER" id="PTHR36966">
    <property type="entry name" value="REP-ASSOCIATED TYROSINE TRANSPOSASE"/>
    <property type="match status" value="1"/>
</dbReference>
<dbReference type="EMBL" id="BJCD01000005">
    <property type="protein sequence ID" value="GCL34314.1"/>
    <property type="molecule type" value="Genomic_DNA"/>
</dbReference>
<dbReference type="PANTHER" id="PTHR36966:SF1">
    <property type="entry name" value="REP-ASSOCIATED TYROSINE TRANSPOSASE"/>
    <property type="match status" value="1"/>
</dbReference>
<reference evidence="3" key="1">
    <citation type="submission" date="2019-02" db="EMBL/GenBank/DDBJ databases">
        <title>Draft genome sequence of Planktothrix agardhii NIES-905.</title>
        <authorList>
            <person name="Yamaguchi H."/>
            <person name="Suzuki S."/>
            <person name="Kawachi M."/>
        </authorList>
    </citation>
    <scope>NUCLEOTIDE SEQUENCE [LARGE SCALE GENOMIC DNA]</scope>
    <source>
        <strain evidence="3">CCAP 1459/11A</strain>
    </source>
</reference>
<comment type="caution">
    <text evidence="2">The sequence shown here is derived from an EMBL/GenBank/DDBJ whole genome shotgun (WGS) entry which is preliminary data.</text>
</comment>
<dbReference type="SUPFAM" id="SSF143422">
    <property type="entry name" value="Transposase IS200-like"/>
    <property type="match status" value="1"/>
</dbReference>
<dbReference type="Proteomes" id="UP000299794">
    <property type="component" value="Unassembled WGS sequence"/>
</dbReference>
<dbReference type="AlphaFoldDB" id="A0A479ZWT1"/>
<accession>A0A479ZWT1</accession>
<dbReference type="SMART" id="SM01321">
    <property type="entry name" value="Y1_Tnp"/>
    <property type="match status" value="1"/>
</dbReference>